<evidence type="ECO:0000313" key="10">
    <source>
        <dbReference type="Proteomes" id="UP000320533"/>
    </source>
</evidence>
<dbReference type="RefSeq" id="WP_141981230.1">
    <property type="nucleotide sequence ID" value="NZ_AP019724.1"/>
</dbReference>
<dbReference type="InterPro" id="IPR050985">
    <property type="entry name" value="Alpha-glycosidase_related"/>
</dbReference>
<sequence length="709" mass="81736">MSNRFVLLLIFLLIGFSAPAQILELSDKDWMLETEKMSYRIGIRGERLNTFYYGPKVEGEERKTVRWNEFPEVPVRGVGAWNSPVVEAVFKDNVRDLDLKYHSSELLKDGEYDVLRILLKDSYYPLSVYACYRVLPDYNLIEKWIEVANVGKRNDILIENLLSGSMWLPASLYELTHLSGSLGNEFQPQTTLLTQGVKTIQSRDFKSYGSSYFAIRPQGEHDEFAGNVWFGQLLYSGTWRMDFERLSDGALQISGGIRFWDSWLNLTPGESFVTPKICFGYTQNGTSEVSQTFASYTREVLQQGSQQRPVIYNSWYATGFDVNEEQQLAIAKVAKEIGVEMFVIDDGWFKGRVNDRGGLGDWTVDKNKFPNGLKPLIKKINDMGMDFGIWVEPEMVNPNSDLYRTHPDWIFYFPNRPKTLGRSQFMLNLAREDVCQYLYKSLSTLLREHNIKYLKWDMNRHLTEPGWPSAPTKKQREVRIRYTENLYRLVDELKKEFPHVLFETCSSGGGRVDLGMLSRMDVAWASDNIDPLDRIYIQYGYLSAFPANSMVSWTGGENWHDMNYSLNFRFDVAMSGVLGIGNNITSWKSDEIAIAKEKIALYKEIRPLVHNGILYRLSSPFESTHSILEYVSPKGEEAVVFCYNVSEQIDVSTRCLVEKKRLRFKGLNPDSFYQVDDRKYSGSYLMNTGIDYALHGICKSKIIRVKLLK</sequence>
<reference evidence="9 10" key="1">
    <citation type="submission" date="2019-06" db="EMBL/GenBank/DDBJ databases">
        <title>Complete genome sequence of Bacteroides uniformis NBRC 113350.</title>
        <authorList>
            <person name="Miura T."/>
            <person name="Furukawa M."/>
            <person name="Shimamura M."/>
            <person name="Ohyama Y."/>
            <person name="Yamazoe A."/>
            <person name="Kawasaki H."/>
        </authorList>
    </citation>
    <scope>NUCLEOTIDE SEQUENCE [LARGE SCALE GENOMIC DNA]</scope>
    <source>
        <strain evidence="9 10">NBRC 113350</strain>
    </source>
</reference>
<evidence type="ECO:0000256" key="2">
    <source>
        <dbReference type="ARBA" id="ARBA00012755"/>
    </source>
</evidence>
<dbReference type="InterPro" id="IPR002252">
    <property type="entry name" value="Glyco_hydro_36"/>
</dbReference>
<dbReference type="InterPro" id="IPR031705">
    <property type="entry name" value="Glyco_hydro_36_C"/>
</dbReference>
<dbReference type="SUPFAM" id="SSF51445">
    <property type="entry name" value="(Trans)glycosidases"/>
    <property type="match status" value="1"/>
</dbReference>
<evidence type="ECO:0000313" key="9">
    <source>
        <dbReference type="EMBL" id="BBK85851.1"/>
    </source>
</evidence>
<dbReference type="PANTHER" id="PTHR43053">
    <property type="entry name" value="GLYCOSIDASE FAMILY 31"/>
    <property type="match status" value="1"/>
</dbReference>
<feature type="domain" description="Glycosyl hydrolase family 36 N-terminal" evidence="8">
    <location>
        <begin position="49"/>
        <end position="261"/>
    </location>
</feature>
<proteinExistence type="inferred from homology"/>
<evidence type="ECO:0000256" key="4">
    <source>
        <dbReference type="ARBA" id="ARBA00023295"/>
    </source>
</evidence>
<dbReference type="EMBL" id="AP019724">
    <property type="protein sequence ID" value="BBK85851.1"/>
    <property type="molecule type" value="Genomic_DNA"/>
</dbReference>
<dbReference type="EC" id="3.2.1.22" evidence="2 5"/>
<comment type="catalytic activity">
    <reaction evidence="1 5">
        <text>Hydrolysis of terminal, non-reducing alpha-D-galactose residues in alpha-D-galactosides, including galactose oligosaccharides, galactomannans and galactolipids.</text>
        <dbReference type="EC" id="3.2.1.22"/>
    </reaction>
</comment>
<dbReference type="Pfam" id="PF02065">
    <property type="entry name" value="Melibiase"/>
    <property type="match status" value="1"/>
</dbReference>
<dbReference type="InterPro" id="IPR000111">
    <property type="entry name" value="Glyco_hydro_27/36_CS"/>
</dbReference>
<dbReference type="CDD" id="cd14791">
    <property type="entry name" value="GH36"/>
    <property type="match status" value="1"/>
</dbReference>
<dbReference type="PRINTS" id="PR00743">
    <property type="entry name" value="GLHYDRLASE36"/>
</dbReference>
<keyword evidence="4 5" id="KW-0326">Glycosidase</keyword>
<feature type="active site" description="Nucleophile" evidence="6">
    <location>
        <position position="457"/>
    </location>
</feature>
<dbReference type="PANTHER" id="PTHR43053:SF3">
    <property type="entry name" value="ALPHA-GALACTOSIDASE C-RELATED"/>
    <property type="match status" value="1"/>
</dbReference>
<evidence type="ECO:0000259" key="8">
    <source>
        <dbReference type="Pfam" id="PF16875"/>
    </source>
</evidence>
<accession>A0A4Y1VE64</accession>
<dbReference type="PROSITE" id="PS00512">
    <property type="entry name" value="ALPHA_GALACTOSIDASE"/>
    <property type="match status" value="1"/>
</dbReference>
<keyword evidence="3 5" id="KW-0378">Hydrolase</keyword>
<organism evidence="9 10">
    <name type="scientific">Bacteroides uniformis</name>
    <dbReference type="NCBI Taxonomy" id="820"/>
    <lineage>
        <taxon>Bacteria</taxon>
        <taxon>Pseudomonadati</taxon>
        <taxon>Bacteroidota</taxon>
        <taxon>Bacteroidia</taxon>
        <taxon>Bacteroidales</taxon>
        <taxon>Bacteroidaceae</taxon>
        <taxon>Bacteroides</taxon>
    </lineage>
</organism>
<feature type="active site" description="Proton donor" evidence="6">
    <location>
        <position position="527"/>
    </location>
</feature>
<evidence type="ECO:0000256" key="1">
    <source>
        <dbReference type="ARBA" id="ARBA00001255"/>
    </source>
</evidence>
<dbReference type="InterPro" id="IPR013780">
    <property type="entry name" value="Glyco_hydro_b"/>
</dbReference>
<dbReference type="Gene3D" id="3.20.20.70">
    <property type="entry name" value="Aldolase class I"/>
    <property type="match status" value="1"/>
</dbReference>
<dbReference type="InterPro" id="IPR013785">
    <property type="entry name" value="Aldolase_TIM"/>
</dbReference>
<dbReference type="KEGG" id="bun:Bun01g_02210"/>
<dbReference type="PIRSF" id="PIRSF005536">
    <property type="entry name" value="Agal"/>
    <property type="match status" value="1"/>
</dbReference>
<dbReference type="AlphaFoldDB" id="A0A4Y1VE64"/>
<gene>
    <name evidence="9" type="primary">galA</name>
    <name evidence="9" type="ORF">Bun01g_02210</name>
</gene>
<dbReference type="Pfam" id="PF16874">
    <property type="entry name" value="Glyco_hydro_36C"/>
    <property type="match status" value="1"/>
</dbReference>
<dbReference type="GO" id="GO:0004557">
    <property type="term" value="F:alpha-galactosidase activity"/>
    <property type="evidence" value="ECO:0007669"/>
    <property type="project" value="UniProtKB-UniRule"/>
</dbReference>
<evidence type="ECO:0000259" key="7">
    <source>
        <dbReference type="Pfam" id="PF16874"/>
    </source>
</evidence>
<dbReference type="Pfam" id="PF16875">
    <property type="entry name" value="Glyco_hydro_36N"/>
    <property type="match status" value="1"/>
</dbReference>
<dbReference type="Gene3D" id="2.70.98.60">
    <property type="entry name" value="alpha-galactosidase from lactobacil brevis"/>
    <property type="match status" value="1"/>
</dbReference>
<dbReference type="FunFam" id="3.20.20.70:FF:000118">
    <property type="entry name" value="Alpha-galactosidase"/>
    <property type="match status" value="1"/>
</dbReference>
<dbReference type="InterPro" id="IPR031704">
    <property type="entry name" value="Glyco_hydro_36_N"/>
</dbReference>
<dbReference type="Proteomes" id="UP000320533">
    <property type="component" value="Chromosome"/>
</dbReference>
<dbReference type="Gene3D" id="2.60.40.1180">
    <property type="entry name" value="Golgi alpha-mannosidase II"/>
    <property type="match status" value="1"/>
</dbReference>
<comment type="similarity">
    <text evidence="5">Belongs to the glycosyl hydrolase.</text>
</comment>
<dbReference type="GO" id="GO:0016052">
    <property type="term" value="P:carbohydrate catabolic process"/>
    <property type="evidence" value="ECO:0007669"/>
    <property type="project" value="InterPro"/>
</dbReference>
<protein>
    <recommendedName>
        <fullName evidence="2 5">Alpha-galactosidase</fullName>
        <ecNumber evidence="2 5">3.2.1.22</ecNumber>
    </recommendedName>
</protein>
<dbReference type="InterPro" id="IPR017853">
    <property type="entry name" value="GH"/>
</dbReference>
<evidence type="ECO:0000256" key="6">
    <source>
        <dbReference type="PIRSR" id="PIRSR005536-1"/>
    </source>
</evidence>
<dbReference type="InterPro" id="IPR038417">
    <property type="entry name" value="Alpga-gal_N_sf"/>
</dbReference>
<evidence type="ECO:0000256" key="5">
    <source>
        <dbReference type="PIRNR" id="PIRNR005536"/>
    </source>
</evidence>
<feature type="domain" description="Glycosyl hydrolase family 36 C-terminal" evidence="7">
    <location>
        <begin position="627"/>
        <end position="704"/>
    </location>
</feature>
<name>A0A4Y1VE64_BACUN</name>
<evidence type="ECO:0000256" key="3">
    <source>
        <dbReference type="ARBA" id="ARBA00022801"/>
    </source>
</evidence>